<evidence type="ECO:0000313" key="2">
    <source>
        <dbReference type="Proteomes" id="UP000256864"/>
    </source>
</evidence>
<reference evidence="1 2" key="1">
    <citation type="submission" date="2018-07" db="EMBL/GenBank/DDBJ databases">
        <title>Genomic Encyclopedia of Type Strains, Phase IV (KMG-IV): sequencing the most valuable type-strain genomes for metagenomic binning, comparative biology and taxonomic classification.</title>
        <authorList>
            <person name="Goeker M."/>
        </authorList>
    </citation>
    <scope>NUCLEOTIDE SEQUENCE [LARGE SCALE GENOMIC DNA]</scope>
    <source>
        <strain evidence="1 2">DSM 7466</strain>
    </source>
</reference>
<dbReference type="GeneID" id="1470076"/>
<name>A0A371NC93_9EURY</name>
<dbReference type="RefSeq" id="WP_010875754.1">
    <property type="nucleotide sequence ID" value="NZ_QREL01000003.1"/>
</dbReference>
<dbReference type="InterPro" id="IPR006917">
    <property type="entry name" value="SOUL_heme-bd"/>
</dbReference>
<dbReference type="InterPro" id="IPR011256">
    <property type="entry name" value="Reg_factor_effector_dom_sf"/>
</dbReference>
<dbReference type="PANTHER" id="PTHR11220:SF58">
    <property type="entry name" value="SOUL HEME-BINDING FAMILY PROTEIN"/>
    <property type="match status" value="1"/>
</dbReference>
<dbReference type="PANTHER" id="PTHR11220">
    <property type="entry name" value="HEME-BINDING PROTEIN-RELATED"/>
    <property type="match status" value="1"/>
</dbReference>
<organism evidence="1 2">
    <name type="scientific">Methanothermobacter defluvii</name>
    <dbReference type="NCBI Taxonomy" id="49339"/>
    <lineage>
        <taxon>Archaea</taxon>
        <taxon>Methanobacteriati</taxon>
        <taxon>Methanobacteriota</taxon>
        <taxon>Methanomada group</taxon>
        <taxon>Methanobacteria</taxon>
        <taxon>Methanobacteriales</taxon>
        <taxon>Methanobacteriaceae</taxon>
        <taxon>Methanothermobacter</taxon>
    </lineage>
</organism>
<gene>
    <name evidence="1" type="ORF">C7452_1615</name>
</gene>
<dbReference type="Pfam" id="PF04832">
    <property type="entry name" value="SOUL"/>
    <property type="match status" value="1"/>
</dbReference>
<dbReference type="EMBL" id="QREL01000003">
    <property type="protein sequence ID" value="REE25265.1"/>
    <property type="molecule type" value="Genomic_DNA"/>
</dbReference>
<sequence length="189" mass="21689">MVESPEYTVELKDGKFEIRRYPGYILAQVDVEASFRDAMVIGFSILANYIFGGNRRKEELPMTSPVTGVNLGSSERIPMKVPVTEEVPDDADSGKYRISFTMPSSYTLETLPEPLDDRIRFREEKDQRFAAYRFSGRVNSDMAAQRIAELKEWLERNSIEPRSNFIIAQYNHPAVPGFLRKNEVLVKID</sequence>
<dbReference type="Gene3D" id="3.20.80.10">
    <property type="entry name" value="Regulatory factor, effector binding domain"/>
    <property type="match status" value="1"/>
</dbReference>
<dbReference type="AlphaFoldDB" id="A0A371NC93"/>
<evidence type="ECO:0000313" key="1">
    <source>
        <dbReference type="EMBL" id="REE25265.1"/>
    </source>
</evidence>
<proteinExistence type="predicted"/>
<accession>A0A371NC93</accession>
<protein>
    <submittedName>
        <fullName evidence="1">SOUL heme-binding protein</fullName>
    </submittedName>
</protein>
<dbReference type="SMR" id="A0A371NC93"/>
<keyword evidence="2" id="KW-1185">Reference proteome</keyword>
<dbReference type="Proteomes" id="UP000256864">
    <property type="component" value="Unassembled WGS sequence"/>
</dbReference>
<dbReference type="SUPFAM" id="SSF55136">
    <property type="entry name" value="Probable bacterial effector-binding domain"/>
    <property type="match status" value="1"/>
</dbReference>
<comment type="caution">
    <text evidence="1">The sequence shown here is derived from an EMBL/GenBank/DDBJ whole genome shotgun (WGS) entry which is preliminary data.</text>
</comment>